<dbReference type="EMBL" id="JACIDN010000004">
    <property type="protein sequence ID" value="MBB3903048.1"/>
    <property type="molecule type" value="Genomic_DNA"/>
</dbReference>
<dbReference type="Proteomes" id="UP000517759">
    <property type="component" value="Unassembled WGS sequence"/>
</dbReference>
<reference evidence="4" key="2">
    <citation type="journal article" date="2019" name="Int. J. Syst. Evol. Microbiol.">
        <title>The Global Catalogue of Microorganisms (GCM) 10K type strain sequencing project: providing services to taxonomists for standard genome sequencing and annotation.</title>
        <authorList>
            <consortium name="The Broad Institute Genomics Platform"/>
            <consortium name="The Broad Institute Genome Sequencing Center for Infectious Disease"/>
            <person name="Wu L."/>
            <person name="Ma J."/>
        </authorList>
    </citation>
    <scope>NUCLEOTIDE SEQUENCE [LARGE SCALE GENOMIC DNA]</scope>
    <source>
        <strain evidence="4">NBRC 107710</strain>
    </source>
</reference>
<dbReference type="AlphaFoldDB" id="A0A7W6F761"/>
<dbReference type="RefSeq" id="WP_183505597.1">
    <property type="nucleotide sequence ID" value="NZ_BSPG01000026.1"/>
</dbReference>
<keyword evidence="4" id="KW-1185">Reference proteome</keyword>
<accession>A0A7W6F761</accession>
<name>A0A7W6F761_9HYPH</name>
<reference evidence="2 3" key="3">
    <citation type="submission" date="2020-08" db="EMBL/GenBank/DDBJ databases">
        <title>Genomic Encyclopedia of Type Strains, Phase IV (KMG-IV): sequencing the most valuable type-strain genomes for metagenomic binning, comparative biology and taxonomic classification.</title>
        <authorList>
            <person name="Goeker M."/>
        </authorList>
    </citation>
    <scope>NUCLEOTIDE SEQUENCE [LARGE SCALE GENOMIC DNA]</scope>
    <source>
        <strain evidence="2 3">DSM 24105</strain>
    </source>
</reference>
<reference evidence="1" key="1">
    <citation type="journal article" date="2014" name="Int. J. Syst. Evol. Microbiol.">
        <title>Complete genome of a new Firmicutes species belonging to the dominant human colonic microbiota ('Ruminococcus bicirculans') reveals two chromosomes and a selective capacity to utilize plant glucans.</title>
        <authorList>
            <consortium name="NISC Comparative Sequencing Program"/>
            <person name="Wegmann U."/>
            <person name="Louis P."/>
            <person name="Goesmann A."/>
            <person name="Henrissat B."/>
            <person name="Duncan S.H."/>
            <person name="Flint H.J."/>
        </authorList>
    </citation>
    <scope>NUCLEOTIDE SEQUENCE</scope>
    <source>
        <strain evidence="1">NBRC 107710</strain>
    </source>
</reference>
<evidence type="ECO:0000313" key="4">
    <source>
        <dbReference type="Proteomes" id="UP001156881"/>
    </source>
</evidence>
<protein>
    <submittedName>
        <fullName evidence="2">Uncharacterized protein</fullName>
    </submittedName>
</protein>
<reference evidence="1" key="4">
    <citation type="submission" date="2023-01" db="EMBL/GenBank/DDBJ databases">
        <title>Draft genome sequence of Methylobacterium brachythecii strain NBRC 107710.</title>
        <authorList>
            <person name="Sun Q."/>
            <person name="Mori K."/>
        </authorList>
    </citation>
    <scope>NUCLEOTIDE SEQUENCE</scope>
    <source>
        <strain evidence="1">NBRC 107710</strain>
    </source>
</reference>
<evidence type="ECO:0000313" key="1">
    <source>
        <dbReference type="EMBL" id="GLS45716.1"/>
    </source>
</evidence>
<gene>
    <name evidence="1" type="ORF">GCM10007884_37070</name>
    <name evidence="2" type="ORF">GGR33_002550</name>
</gene>
<evidence type="ECO:0000313" key="2">
    <source>
        <dbReference type="EMBL" id="MBB3903048.1"/>
    </source>
</evidence>
<proteinExistence type="predicted"/>
<dbReference type="Proteomes" id="UP001156881">
    <property type="component" value="Unassembled WGS sequence"/>
</dbReference>
<organism evidence="2 3">
    <name type="scientific">Methylobacterium brachythecii</name>
    <dbReference type="NCBI Taxonomy" id="1176177"/>
    <lineage>
        <taxon>Bacteria</taxon>
        <taxon>Pseudomonadati</taxon>
        <taxon>Pseudomonadota</taxon>
        <taxon>Alphaproteobacteria</taxon>
        <taxon>Hyphomicrobiales</taxon>
        <taxon>Methylobacteriaceae</taxon>
        <taxon>Methylobacterium</taxon>
    </lineage>
</organism>
<comment type="caution">
    <text evidence="2">The sequence shown here is derived from an EMBL/GenBank/DDBJ whole genome shotgun (WGS) entry which is preliminary data.</text>
</comment>
<sequence length="147" mass="16137">MSNFSLQLFCNRTVAAGTISHADVRILRDERLENGLEHRDEVDLLLALDRAVTDKDARFADLLAALVVDFAVWSETPHGRIDSEMAGWLVASIAGRTGPTPTGARIAMEIVREAETTDEGMMAFALEANRWTRRPAATRSHSFALAA</sequence>
<dbReference type="EMBL" id="BSPG01000026">
    <property type="protein sequence ID" value="GLS45716.1"/>
    <property type="molecule type" value="Genomic_DNA"/>
</dbReference>
<evidence type="ECO:0000313" key="3">
    <source>
        <dbReference type="Proteomes" id="UP000517759"/>
    </source>
</evidence>